<dbReference type="EMBL" id="CP056066">
    <property type="protein sequence ID" value="UKJ88702.2"/>
    <property type="molecule type" value="Genomic_DNA"/>
</dbReference>
<gene>
    <name evidence="2" type="ORF">MACJ_001946</name>
</gene>
<reference evidence="2" key="1">
    <citation type="submission" date="2022-07" db="EMBL/GenBank/DDBJ databases">
        <title>Evaluation of T. orientalis genome assembly methods using nanopore sequencing and analysis of variation between genomes.</title>
        <authorList>
            <person name="Yam J."/>
            <person name="Micallef M.L."/>
            <person name="Liu M."/>
            <person name="Djordjevic S.P."/>
            <person name="Bogema D.R."/>
            <person name="Jenkins C."/>
        </authorList>
    </citation>
    <scope>NUCLEOTIDE SEQUENCE</scope>
    <source>
        <strain evidence="2">Fish Creek</strain>
    </source>
</reference>
<accession>A0A976M7P7</accession>
<proteinExistence type="predicted"/>
<feature type="compositionally biased region" description="Polar residues" evidence="1">
    <location>
        <begin position="100"/>
        <end position="136"/>
    </location>
</feature>
<organism evidence="2 3">
    <name type="scientific">Theileria orientalis</name>
    <dbReference type="NCBI Taxonomy" id="68886"/>
    <lineage>
        <taxon>Eukaryota</taxon>
        <taxon>Sar</taxon>
        <taxon>Alveolata</taxon>
        <taxon>Apicomplexa</taxon>
        <taxon>Aconoidasida</taxon>
        <taxon>Piroplasmida</taxon>
        <taxon>Theileriidae</taxon>
        <taxon>Theileria</taxon>
    </lineage>
</organism>
<evidence type="ECO:0000256" key="1">
    <source>
        <dbReference type="SAM" id="MobiDB-lite"/>
    </source>
</evidence>
<feature type="region of interest" description="Disordered" evidence="1">
    <location>
        <begin position="100"/>
        <end position="138"/>
    </location>
</feature>
<evidence type="ECO:0000313" key="2">
    <source>
        <dbReference type="EMBL" id="UKJ88702.2"/>
    </source>
</evidence>
<sequence length="152" mass="17238">MKLLHNSLINYNIFATNQRYFSRYSRKRVTPTHSCLTDEQINAKIRELQMLKSNNLQTVQQPSVWSRIFDGILHGIGWSFAGRIVDSIFGPRSLNITSNPSDSNILDHQNSTSNPEGLSNNISDNFSETFNDTSESGGQGWSWIAEKLLDDE</sequence>
<dbReference type="OrthoDB" id="366183at2759"/>
<name>A0A976M7P7_THEOR</name>
<dbReference type="AlphaFoldDB" id="A0A976M7P7"/>
<evidence type="ECO:0000313" key="3">
    <source>
        <dbReference type="Proteomes" id="UP000244803"/>
    </source>
</evidence>
<protein>
    <submittedName>
        <fullName evidence="2">Uncharacterized protein</fullName>
    </submittedName>
</protein>
<dbReference type="Proteomes" id="UP000244803">
    <property type="component" value="Chromosome 3"/>
</dbReference>